<evidence type="ECO:0000256" key="4">
    <source>
        <dbReference type="ARBA" id="ARBA00022833"/>
    </source>
</evidence>
<protein>
    <recommendedName>
        <fullName evidence="8">C3H1-type domain-containing protein</fullName>
    </recommendedName>
</protein>
<dbReference type="EMBL" id="EF087758">
    <property type="protein sequence ID" value="ABK26992.1"/>
    <property type="molecule type" value="mRNA"/>
</dbReference>
<reference evidence="9" key="1">
    <citation type="journal article" date="2008" name="BMC Genomics">
        <title>A conifer genomics resource of 200,000 spruce (Picea spp.) ESTs and 6,464 high-quality, sequence-finished full-length cDNAs for Sitka spruce (Picea sitchensis).</title>
        <authorList>
            <person name="Ralph S.G."/>
            <person name="Chun H.J."/>
            <person name="Kolosova N."/>
            <person name="Cooper D."/>
            <person name="Oddy C."/>
            <person name="Ritland C.E."/>
            <person name="Kirkpatrick R."/>
            <person name="Moore R."/>
            <person name="Barber S."/>
            <person name="Holt R.A."/>
            <person name="Jones S.J."/>
            <person name="Marra M.A."/>
            <person name="Douglas C.J."/>
            <person name="Ritland K."/>
            <person name="Bohlmann J."/>
        </authorList>
    </citation>
    <scope>NUCLEOTIDE SEQUENCE</scope>
    <source>
        <tissue evidence="9">Green portion of the leader tissue</tissue>
    </source>
</reference>
<dbReference type="SUPFAM" id="SSF90229">
    <property type="entry name" value="CCCH zinc finger"/>
    <property type="match status" value="3"/>
</dbReference>
<dbReference type="Pfam" id="PF00642">
    <property type="entry name" value="zf-CCCH"/>
    <property type="match status" value="2"/>
</dbReference>
<evidence type="ECO:0000313" key="9">
    <source>
        <dbReference type="EMBL" id="ABK26992.1"/>
    </source>
</evidence>
<dbReference type="PROSITE" id="PS50103">
    <property type="entry name" value="ZF_C3H1"/>
    <property type="match status" value="3"/>
</dbReference>
<feature type="zinc finger region" description="C3H1-type" evidence="6">
    <location>
        <begin position="139"/>
        <end position="167"/>
    </location>
</feature>
<dbReference type="SMART" id="SM00356">
    <property type="entry name" value="ZnF_C3H1"/>
    <property type="match status" value="3"/>
</dbReference>
<evidence type="ECO:0000256" key="3">
    <source>
        <dbReference type="ARBA" id="ARBA00022771"/>
    </source>
</evidence>
<evidence type="ECO:0000256" key="7">
    <source>
        <dbReference type="SAM" id="MobiDB-lite"/>
    </source>
</evidence>
<dbReference type="GO" id="GO:0010468">
    <property type="term" value="P:regulation of gene expression"/>
    <property type="evidence" value="ECO:0007669"/>
    <property type="project" value="UniProtKB-ARBA"/>
</dbReference>
<dbReference type="AlphaFoldDB" id="A9P281"/>
<keyword evidence="4 6" id="KW-0862">Zinc</keyword>
<dbReference type="InterPro" id="IPR000571">
    <property type="entry name" value="Znf_CCCH"/>
</dbReference>
<dbReference type="GO" id="GO:0008270">
    <property type="term" value="F:zinc ion binding"/>
    <property type="evidence" value="ECO:0007669"/>
    <property type="project" value="UniProtKB-KW"/>
</dbReference>
<dbReference type="InterPro" id="IPR045877">
    <property type="entry name" value="ZFP36-like"/>
</dbReference>
<evidence type="ECO:0000256" key="5">
    <source>
        <dbReference type="PROSITE-ProRule" id="PRU00117"/>
    </source>
</evidence>
<feature type="zinc finger region" description="C3H1-type" evidence="6">
    <location>
        <begin position="70"/>
        <end position="98"/>
    </location>
</feature>
<dbReference type="Gene3D" id="3.30.1370.10">
    <property type="entry name" value="K Homology domain, type 1"/>
    <property type="match status" value="1"/>
</dbReference>
<evidence type="ECO:0000259" key="8">
    <source>
        <dbReference type="PROSITE" id="PS50103"/>
    </source>
</evidence>
<keyword evidence="3 6" id="KW-0863">Zinc-finger</keyword>
<dbReference type="CDD" id="cd22464">
    <property type="entry name" value="KH-I_AtC3H36_like"/>
    <property type="match status" value="1"/>
</dbReference>
<dbReference type="Gene3D" id="4.10.1000.10">
    <property type="entry name" value="Zinc finger, CCCH-type"/>
    <property type="match status" value="2"/>
</dbReference>
<dbReference type="PROSITE" id="PS50084">
    <property type="entry name" value="KH_TYPE_1"/>
    <property type="match status" value="1"/>
</dbReference>
<dbReference type="Pfam" id="PF14608">
    <property type="entry name" value="zf-CCCH_2"/>
    <property type="match status" value="1"/>
</dbReference>
<dbReference type="PANTHER" id="PTHR12547:SF173">
    <property type="entry name" value="ZINC FINGER CCCH DOMAIN-CONTAINING PROTEIN 52"/>
    <property type="match status" value="1"/>
</dbReference>
<dbReference type="InterPro" id="IPR036612">
    <property type="entry name" value="KH_dom_type_1_sf"/>
</dbReference>
<evidence type="ECO:0000256" key="6">
    <source>
        <dbReference type="PROSITE-ProRule" id="PRU00723"/>
    </source>
</evidence>
<name>A9P281_PICSI</name>
<feature type="domain" description="C3H1-type" evidence="8">
    <location>
        <begin position="139"/>
        <end position="167"/>
    </location>
</feature>
<dbReference type="SUPFAM" id="SSF54791">
    <property type="entry name" value="Eukaryotic type KH-domain (KH-domain type I)"/>
    <property type="match status" value="1"/>
</dbReference>
<evidence type="ECO:0000256" key="1">
    <source>
        <dbReference type="ARBA" id="ARBA00022723"/>
    </source>
</evidence>
<dbReference type="Pfam" id="PF00013">
    <property type="entry name" value="KH_1"/>
    <property type="match status" value="1"/>
</dbReference>
<sequence length="337" mass="36027">MDPFGPPRKKLRPDVEFVNGNGGIHTHTRTLTDVGTRGFNPPDIMYGDPARFKQPPIVPPEMESLPTGLRSKSKACTKFFSTSGCPFGENCHFMHYIPGGMNLISQVSNLGSGLGTASRKSTGPPTSILPSDQAAPVQPYKTRICNRYGTAEGCRFGDKCHFAHSENELKKGNTLAPVERERTLSSYGRPVPGVMDGRPGGRLVQREPTPPGMAAAASFGASATAKISVDASLAGAIIGKGGVNSKQICHATGAKLAIRDHESDSNLKNIELEGSFDQIKLASTMVHELIMQTSAVAAKPSGFVFNNYKTKVCENFSQGTCTFGDRCHFAHGASELR</sequence>
<feature type="domain" description="C3H1-type" evidence="8">
    <location>
        <begin position="307"/>
        <end position="334"/>
    </location>
</feature>
<feature type="domain" description="C3H1-type" evidence="8">
    <location>
        <begin position="70"/>
        <end position="98"/>
    </location>
</feature>
<feature type="compositionally biased region" description="Polar residues" evidence="7">
    <location>
        <begin position="118"/>
        <end position="130"/>
    </location>
</feature>
<evidence type="ECO:0000256" key="2">
    <source>
        <dbReference type="ARBA" id="ARBA00022737"/>
    </source>
</evidence>
<keyword evidence="5" id="KW-0694">RNA-binding</keyword>
<organism evidence="9">
    <name type="scientific">Picea sitchensis</name>
    <name type="common">Sitka spruce</name>
    <name type="synonym">Pinus sitchensis</name>
    <dbReference type="NCBI Taxonomy" id="3332"/>
    <lineage>
        <taxon>Eukaryota</taxon>
        <taxon>Viridiplantae</taxon>
        <taxon>Streptophyta</taxon>
        <taxon>Embryophyta</taxon>
        <taxon>Tracheophyta</taxon>
        <taxon>Spermatophyta</taxon>
        <taxon>Pinopsida</taxon>
        <taxon>Pinidae</taxon>
        <taxon>Conifers I</taxon>
        <taxon>Pinales</taxon>
        <taxon>Pinaceae</taxon>
        <taxon>Picea</taxon>
    </lineage>
</organism>
<proteinExistence type="evidence at transcript level"/>
<feature type="region of interest" description="Disordered" evidence="7">
    <location>
        <begin position="111"/>
        <end position="135"/>
    </location>
</feature>
<keyword evidence="1 6" id="KW-0479">Metal-binding</keyword>
<dbReference type="GO" id="GO:0003729">
    <property type="term" value="F:mRNA binding"/>
    <property type="evidence" value="ECO:0007669"/>
    <property type="project" value="InterPro"/>
</dbReference>
<dbReference type="InterPro" id="IPR004088">
    <property type="entry name" value="KH_dom_type_1"/>
</dbReference>
<dbReference type="PANTHER" id="PTHR12547">
    <property type="entry name" value="CCCH ZINC FINGER/TIS11-RELATED"/>
    <property type="match status" value="1"/>
</dbReference>
<dbReference type="SMART" id="SM00322">
    <property type="entry name" value="KH"/>
    <property type="match status" value="1"/>
</dbReference>
<feature type="zinc finger region" description="C3H1-type" evidence="6">
    <location>
        <begin position="307"/>
        <end position="334"/>
    </location>
</feature>
<dbReference type="InterPro" id="IPR004087">
    <property type="entry name" value="KH_dom"/>
</dbReference>
<keyword evidence="2" id="KW-0677">Repeat</keyword>
<dbReference type="GO" id="GO:0051252">
    <property type="term" value="P:regulation of RNA metabolic process"/>
    <property type="evidence" value="ECO:0007669"/>
    <property type="project" value="UniProtKB-ARBA"/>
</dbReference>
<accession>A9P281</accession>
<dbReference type="InterPro" id="IPR036855">
    <property type="entry name" value="Znf_CCCH_sf"/>
</dbReference>
<dbReference type="FunFam" id="4.10.1000.10:FF:000003">
    <property type="entry name" value="Zinc finger CCCH domain-containing protein"/>
    <property type="match status" value="2"/>
</dbReference>